<evidence type="ECO:0000313" key="3">
    <source>
        <dbReference type="Proteomes" id="UP001198571"/>
    </source>
</evidence>
<sequence length="43" mass="4432">MRPLLLIVTLASLAGCGVAGQPSHPAQKNTFEHRLSIGAATGF</sequence>
<name>A0ABS8CIX3_9RHOB</name>
<comment type="caution">
    <text evidence="2">The sequence shown here is derived from an EMBL/GenBank/DDBJ whole genome shotgun (WGS) entry which is preliminary data.</text>
</comment>
<keyword evidence="1" id="KW-0732">Signal</keyword>
<dbReference type="GO" id="GO:0016829">
    <property type="term" value="F:lyase activity"/>
    <property type="evidence" value="ECO:0007669"/>
    <property type="project" value="UniProtKB-KW"/>
</dbReference>
<reference evidence="2 3" key="1">
    <citation type="submission" date="2020-07" db="EMBL/GenBank/DDBJ databases">
        <title>Pseudogemmobacter sp. nov., isolated from poultry manure in Taiwan.</title>
        <authorList>
            <person name="Lin S.-Y."/>
            <person name="Tang Y.-S."/>
            <person name="Young C.-C."/>
        </authorList>
    </citation>
    <scope>NUCLEOTIDE SEQUENCE [LARGE SCALE GENOMIC DNA]</scope>
    <source>
        <strain evidence="2 3">CC-YST710</strain>
    </source>
</reference>
<proteinExistence type="predicted"/>
<feature type="signal peptide" evidence="1">
    <location>
        <begin position="1"/>
        <end position="19"/>
    </location>
</feature>
<evidence type="ECO:0000256" key="1">
    <source>
        <dbReference type="SAM" id="SignalP"/>
    </source>
</evidence>
<accession>A0ABS8CIX3</accession>
<feature type="chain" id="PRO_5045444880" evidence="1">
    <location>
        <begin position="20"/>
        <end position="43"/>
    </location>
</feature>
<dbReference type="PROSITE" id="PS51257">
    <property type="entry name" value="PROKAR_LIPOPROTEIN"/>
    <property type="match status" value="1"/>
</dbReference>
<dbReference type="EMBL" id="JACDXX010000002">
    <property type="protein sequence ID" value="MCB5408800.1"/>
    <property type="molecule type" value="Genomic_DNA"/>
</dbReference>
<dbReference type="RefSeq" id="WP_226933706.1">
    <property type="nucleotide sequence ID" value="NZ_JACDXX010000002.1"/>
</dbReference>
<evidence type="ECO:0000313" key="2">
    <source>
        <dbReference type="EMBL" id="MCB5408800.1"/>
    </source>
</evidence>
<gene>
    <name evidence="2" type="ORF">H0485_02100</name>
</gene>
<organism evidence="2 3">
    <name type="scientific">Pseudogemmobacter faecipullorum</name>
    <dbReference type="NCBI Taxonomy" id="2755041"/>
    <lineage>
        <taxon>Bacteria</taxon>
        <taxon>Pseudomonadati</taxon>
        <taxon>Pseudomonadota</taxon>
        <taxon>Alphaproteobacteria</taxon>
        <taxon>Rhodobacterales</taxon>
        <taxon>Paracoccaceae</taxon>
        <taxon>Pseudogemmobacter</taxon>
    </lineage>
</organism>
<dbReference type="Proteomes" id="UP001198571">
    <property type="component" value="Unassembled WGS sequence"/>
</dbReference>
<keyword evidence="2" id="KW-0456">Lyase</keyword>
<protein>
    <submittedName>
        <fullName evidence="2">Argininosuccinate lyase</fullName>
    </submittedName>
</protein>
<keyword evidence="3" id="KW-1185">Reference proteome</keyword>